<evidence type="ECO:0000313" key="3">
    <source>
        <dbReference type="Proteomes" id="UP000191691"/>
    </source>
</evidence>
<dbReference type="Pfam" id="PF00271">
    <property type="entry name" value="Helicase_C"/>
    <property type="match status" value="1"/>
</dbReference>
<evidence type="ECO:0000259" key="1">
    <source>
        <dbReference type="Pfam" id="PF00271"/>
    </source>
</evidence>
<organism evidence="2 3">
    <name type="scientific">Penicillium nalgiovense</name>
    <dbReference type="NCBI Taxonomy" id="60175"/>
    <lineage>
        <taxon>Eukaryota</taxon>
        <taxon>Fungi</taxon>
        <taxon>Dikarya</taxon>
        <taxon>Ascomycota</taxon>
        <taxon>Pezizomycotina</taxon>
        <taxon>Eurotiomycetes</taxon>
        <taxon>Eurotiomycetidae</taxon>
        <taxon>Eurotiales</taxon>
        <taxon>Aspergillaceae</taxon>
        <taxon>Penicillium</taxon>
    </lineage>
</organism>
<gene>
    <name evidence="2" type="ORF">PENNAL_c0006G04773</name>
</gene>
<protein>
    <recommendedName>
        <fullName evidence="1">Helicase C-terminal domain-containing protein</fullName>
    </recommendedName>
</protein>
<dbReference type="EMBL" id="MOOB01000006">
    <property type="protein sequence ID" value="OQE93034.1"/>
    <property type="molecule type" value="Genomic_DNA"/>
</dbReference>
<reference evidence="3" key="1">
    <citation type="journal article" date="2017" name="Nat. Microbiol.">
        <title>Global analysis of biosynthetic gene clusters reveals vast potential of secondary metabolite production in Penicillium species.</title>
        <authorList>
            <person name="Nielsen J.C."/>
            <person name="Grijseels S."/>
            <person name="Prigent S."/>
            <person name="Ji B."/>
            <person name="Dainat J."/>
            <person name="Nielsen K.F."/>
            <person name="Frisvad J.C."/>
            <person name="Workman M."/>
            <person name="Nielsen J."/>
        </authorList>
    </citation>
    <scope>NUCLEOTIDE SEQUENCE [LARGE SCALE GENOMIC DNA]</scope>
    <source>
        <strain evidence="3">IBT 13039</strain>
    </source>
</reference>
<feature type="domain" description="Helicase C-terminal" evidence="1">
    <location>
        <begin position="189"/>
        <end position="251"/>
    </location>
</feature>
<dbReference type="Proteomes" id="UP000191691">
    <property type="component" value="Unassembled WGS sequence"/>
</dbReference>
<dbReference type="STRING" id="60175.A0A1V6Z0J1"/>
<keyword evidence="3" id="KW-1185">Reference proteome</keyword>
<dbReference type="AlphaFoldDB" id="A0A1V6Z0J1"/>
<dbReference type="SUPFAM" id="SSF52540">
    <property type="entry name" value="P-loop containing nucleoside triphosphate hydrolases"/>
    <property type="match status" value="1"/>
</dbReference>
<dbReference type="InterPro" id="IPR027417">
    <property type="entry name" value="P-loop_NTPase"/>
</dbReference>
<dbReference type="Gene3D" id="3.40.50.300">
    <property type="entry name" value="P-loop containing nucleotide triphosphate hydrolases"/>
    <property type="match status" value="1"/>
</dbReference>
<proteinExistence type="predicted"/>
<sequence length="256" mass="28445">MVKTASIATNCTSLVRRFPRASREIATSSLHVCLGPVDAGRPRLALLTLPAQKTWTPSMSSQTQAPSSRLFDCGVMREYPPNGLGVQQRKTLTPIPYDVGKPAVFPVHTSASLGQGLFGRLEDFSSKEPLALFPKPLSWYVSDHFVKCVIFQQLADQTVMRPLDKKHYGHHQKLLIVDSVPINAWYIEKVLSAALVDAKTLHSSLDQQQRDLLVKRFNDPRGELKILMTYDVGSVGLNLHKARNCVVLTTPGRSWS</sequence>
<dbReference type="InterPro" id="IPR001650">
    <property type="entry name" value="Helicase_C-like"/>
</dbReference>
<comment type="caution">
    <text evidence="2">The sequence shown here is derived from an EMBL/GenBank/DDBJ whole genome shotgun (WGS) entry which is preliminary data.</text>
</comment>
<accession>A0A1V6Z0J1</accession>
<name>A0A1V6Z0J1_PENNA</name>
<evidence type="ECO:0000313" key="2">
    <source>
        <dbReference type="EMBL" id="OQE93034.1"/>
    </source>
</evidence>